<evidence type="ECO:0000256" key="1">
    <source>
        <dbReference type="SAM" id="MobiDB-lite"/>
    </source>
</evidence>
<reference evidence="2" key="1">
    <citation type="journal article" date="2020" name="Stud. Mycol.">
        <title>101 Dothideomycetes genomes: a test case for predicting lifestyles and emergence of pathogens.</title>
        <authorList>
            <person name="Haridas S."/>
            <person name="Albert R."/>
            <person name="Binder M."/>
            <person name="Bloem J."/>
            <person name="Labutti K."/>
            <person name="Salamov A."/>
            <person name="Andreopoulos B."/>
            <person name="Baker S."/>
            <person name="Barry K."/>
            <person name="Bills G."/>
            <person name="Bluhm B."/>
            <person name="Cannon C."/>
            <person name="Castanera R."/>
            <person name="Culley D."/>
            <person name="Daum C."/>
            <person name="Ezra D."/>
            <person name="Gonzalez J."/>
            <person name="Henrissat B."/>
            <person name="Kuo A."/>
            <person name="Liang C."/>
            <person name="Lipzen A."/>
            <person name="Lutzoni F."/>
            <person name="Magnuson J."/>
            <person name="Mondo S."/>
            <person name="Nolan M."/>
            <person name="Ohm R."/>
            <person name="Pangilinan J."/>
            <person name="Park H.-J."/>
            <person name="Ramirez L."/>
            <person name="Alfaro M."/>
            <person name="Sun H."/>
            <person name="Tritt A."/>
            <person name="Yoshinaga Y."/>
            <person name="Zwiers L.-H."/>
            <person name="Turgeon B."/>
            <person name="Goodwin S."/>
            <person name="Spatafora J."/>
            <person name="Crous P."/>
            <person name="Grigoriev I."/>
        </authorList>
    </citation>
    <scope>NUCLEOTIDE SEQUENCE</scope>
    <source>
        <strain evidence="2">CBS 183.55</strain>
    </source>
</reference>
<dbReference type="Proteomes" id="UP000800082">
    <property type="component" value="Unassembled WGS sequence"/>
</dbReference>
<gene>
    <name evidence="2" type="ORF">M421DRAFT_278337</name>
</gene>
<feature type="compositionally biased region" description="Low complexity" evidence="1">
    <location>
        <begin position="95"/>
        <end position="104"/>
    </location>
</feature>
<dbReference type="RefSeq" id="XP_033444666.1">
    <property type="nucleotide sequence ID" value="XM_033588875.1"/>
</dbReference>
<name>A0A6A5RA57_9PLEO</name>
<dbReference type="EMBL" id="ML978993">
    <property type="protein sequence ID" value="KAF1924413.1"/>
    <property type="molecule type" value="Genomic_DNA"/>
</dbReference>
<evidence type="ECO:0000313" key="2">
    <source>
        <dbReference type="EMBL" id="KAF1924413.1"/>
    </source>
</evidence>
<proteinExistence type="predicted"/>
<evidence type="ECO:0000313" key="3">
    <source>
        <dbReference type="Proteomes" id="UP000800082"/>
    </source>
</evidence>
<protein>
    <submittedName>
        <fullName evidence="2">Uncharacterized protein</fullName>
    </submittedName>
</protein>
<sequence length="153" mass="15683">MSTTSASLSIMARESTTMRAARTAAATAARRARHEAARRADTFQELLLAPRARARPRSVSPLGSSGLASAKRASSVGVEGSFKGPFDPHAPLPTLPTTSTTTSTNPGATAVGGSPSRVPLVRGTRRVIPCGTCVAALLTSSSADLCYDVENAS</sequence>
<accession>A0A6A5RA57</accession>
<organism evidence="2 3">
    <name type="scientific">Didymella exigua CBS 183.55</name>
    <dbReference type="NCBI Taxonomy" id="1150837"/>
    <lineage>
        <taxon>Eukaryota</taxon>
        <taxon>Fungi</taxon>
        <taxon>Dikarya</taxon>
        <taxon>Ascomycota</taxon>
        <taxon>Pezizomycotina</taxon>
        <taxon>Dothideomycetes</taxon>
        <taxon>Pleosporomycetidae</taxon>
        <taxon>Pleosporales</taxon>
        <taxon>Pleosporineae</taxon>
        <taxon>Didymellaceae</taxon>
        <taxon>Didymella</taxon>
    </lineage>
</organism>
<keyword evidence="3" id="KW-1185">Reference proteome</keyword>
<dbReference type="AlphaFoldDB" id="A0A6A5RA57"/>
<dbReference type="GeneID" id="54346522"/>
<feature type="region of interest" description="Disordered" evidence="1">
    <location>
        <begin position="54"/>
        <end position="117"/>
    </location>
</feature>